<dbReference type="Pfam" id="PF13231">
    <property type="entry name" value="PMT_2"/>
    <property type="match status" value="1"/>
</dbReference>
<comment type="caution">
    <text evidence="11">The sequence shown here is derived from an EMBL/GenBank/DDBJ whole genome shotgun (WGS) entry which is preliminary data.</text>
</comment>
<feature type="domain" description="Glycosyltransferase RgtA/B/C/D-like" evidence="9">
    <location>
        <begin position="20"/>
        <end position="177"/>
    </location>
</feature>
<keyword evidence="3" id="KW-0328">Glycosyltransferase</keyword>
<keyword evidence="4 11" id="KW-0808">Transferase</keyword>
<feature type="transmembrane region" description="Helical" evidence="8">
    <location>
        <begin position="281"/>
        <end position="300"/>
    </location>
</feature>
<dbReference type="InterPro" id="IPR038731">
    <property type="entry name" value="RgtA/B/C-like"/>
</dbReference>
<dbReference type="RefSeq" id="WP_310109245.1">
    <property type="nucleotide sequence ID" value="NZ_JAVDTN010000001.1"/>
</dbReference>
<comment type="subcellular location">
    <subcellularLocation>
        <location evidence="1">Cell membrane</location>
        <topology evidence="1">Multi-pass membrane protein</topology>
    </subcellularLocation>
</comment>
<dbReference type="InterPro" id="IPR056785">
    <property type="entry name" value="YkcA/B-like_C"/>
</dbReference>
<dbReference type="GO" id="GO:0009103">
    <property type="term" value="P:lipopolysaccharide biosynthetic process"/>
    <property type="evidence" value="ECO:0007669"/>
    <property type="project" value="UniProtKB-ARBA"/>
</dbReference>
<dbReference type="GO" id="GO:0010041">
    <property type="term" value="P:response to iron(III) ion"/>
    <property type="evidence" value="ECO:0007669"/>
    <property type="project" value="TreeGrafter"/>
</dbReference>
<evidence type="ECO:0000256" key="6">
    <source>
        <dbReference type="ARBA" id="ARBA00022989"/>
    </source>
</evidence>
<dbReference type="GO" id="GO:0016763">
    <property type="term" value="F:pentosyltransferase activity"/>
    <property type="evidence" value="ECO:0007669"/>
    <property type="project" value="TreeGrafter"/>
</dbReference>
<feature type="transmembrane region" description="Helical" evidence="8">
    <location>
        <begin position="164"/>
        <end position="182"/>
    </location>
</feature>
<proteinExistence type="predicted"/>
<accession>A0AAW8N5R4</accession>
<dbReference type="AlphaFoldDB" id="A0AAW8N5R4"/>
<feature type="transmembrane region" description="Helical" evidence="8">
    <location>
        <begin position="388"/>
        <end position="410"/>
    </location>
</feature>
<feature type="domain" description="Putative mannosyltransferase YkcA/B-like C-terminal" evidence="10">
    <location>
        <begin position="459"/>
        <end position="548"/>
    </location>
</feature>
<name>A0AAW8N5R4_PSEOX</name>
<dbReference type="GO" id="GO:0005886">
    <property type="term" value="C:plasma membrane"/>
    <property type="evidence" value="ECO:0007669"/>
    <property type="project" value="UniProtKB-SubCell"/>
</dbReference>
<feature type="transmembrane region" description="Helical" evidence="8">
    <location>
        <begin position="70"/>
        <end position="88"/>
    </location>
</feature>
<evidence type="ECO:0000256" key="8">
    <source>
        <dbReference type="SAM" id="Phobius"/>
    </source>
</evidence>
<feature type="transmembrane region" description="Helical" evidence="8">
    <location>
        <begin position="252"/>
        <end position="269"/>
    </location>
</feature>
<dbReference type="EMBL" id="JAVDWN010000001">
    <property type="protein sequence ID" value="MDR7162321.1"/>
    <property type="molecule type" value="Genomic_DNA"/>
</dbReference>
<evidence type="ECO:0000256" key="1">
    <source>
        <dbReference type="ARBA" id="ARBA00004651"/>
    </source>
</evidence>
<feature type="transmembrane region" description="Helical" evidence="8">
    <location>
        <begin position="334"/>
        <end position="351"/>
    </location>
</feature>
<keyword evidence="7 8" id="KW-0472">Membrane</keyword>
<evidence type="ECO:0000259" key="10">
    <source>
        <dbReference type="Pfam" id="PF24878"/>
    </source>
</evidence>
<evidence type="ECO:0000256" key="2">
    <source>
        <dbReference type="ARBA" id="ARBA00022475"/>
    </source>
</evidence>
<dbReference type="PANTHER" id="PTHR33908">
    <property type="entry name" value="MANNOSYLTRANSFERASE YKCB-RELATED"/>
    <property type="match status" value="1"/>
</dbReference>
<feature type="transmembrane region" description="Helical" evidence="8">
    <location>
        <begin position="363"/>
        <end position="381"/>
    </location>
</feature>
<dbReference type="Proteomes" id="UP001262032">
    <property type="component" value="Unassembled WGS sequence"/>
</dbReference>
<evidence type="ECO:0000256" key="4">
    <source>
        <dbReference type="ARBA" id="ARBA00022679"/>
    </source>
</evidence>
<keyword evidence="5 8" id="KW-0812">Transmembrane</keyword>
<gene>
    <name evidence="11" type="ORF">J2X12_000322</name>
</gene>
<dbReference type="PANTHER" id="PTHR33908:SF3">
    <property type="entry name" value="UNDECAPRENYL PHOSPHATE-ALPHA-4-AMINO-4-DEOXY-L-ARABINOSE ARABINOSYL TRANSFERASE"/>
    <property type="match status" value="1"/>
</dbReference>
<keyword evidence="2" id="KW-1003">Cell membrane</keyword>
<dbReference type="GeneID" id="97421059"/>
<feature type="transmembrane region" description="Helical" evidence="8">
    <location>
        <begin position="95"/>
        <end position="113"/>
    </location>
</feature>
<evidence type="ECO:0000256" key="7">
    <source>
        <dbReference type="ARBA" id="ARBA00023136"/>
    </source>
</evidence>
<sequence>MNWTAWFYGSADAGNLVTIDKTPLSVWIMGLSVRLFGLSSWSILLPQALMGVTTTWLVYKTIRTTSTPHFALLGGALYAATPVVVLMSRFNNPEPLMGLLVVAAVYFAVRAIADDRWRWFLLCGAALGFAFMAKQIQALLVLPSLILAVLVLGTSPLGRRIIRIVGGFAMLLVTAGWWVMLVELVPESQRPYIGGSPGNSALQLTTGYNGIARFAQFTNHDGVAAPGASQPLPDTFIAGFSRLFNADFAPEAAWLLFPSLACALVLLVLRDPNIRSRYSPVALIASIWLITVVGVLSLAGTMVHSYYTFSFAAPMAIVLPLGLHQLWRSRYRPVTRLIGSVVIAATGYLGYKVLEYSHDWPPGWQVLLPTVCVVAGLLWLLPSRNRRMAILLPVALSLLAGPAMTSLYTVNTPQGGTNPLSGPPSAFDGSLSKRFAAARQGADPRSLQLAFGSPPSPELVNLLRVDRRTETWAAMTVTAQNAALYQLESGRPVAALGGWLGLDPVPTLDNFKDLVAQGRIGYFIDQPELLKMQKVGAETNAIVQWIRQSYDQTSVGNETVYDLAGKQP</sequence>
<evidence type="ECO:0000313" key="11">
    <source>
        <dbReference type="EMBL" id="MDR7162321.1"/>
    </source>
</evidence>
<dbReference type="InterPro" id="IPR050297">
    <property type="entry name" value="LipidA_mod_glycosyltrf_83"/>
</dbReference>
<evidence type="ECO:0000313" key="12">
    <source>
        <dbReference type="Proteomes" id="UP001262032"/>
    </source>
</evidence>
<organism evidence="11 12">
    <name type="scientific">Pseudarthrobacter oxydans</name>
    <name type="common">Arthrobacter oxydans</name>
    <dbReference type="NCBI Taxonomy" id="1671"/>
    <lineage>
        <taxon>Bacteria</taxon>
        <taxon>Bacillati</taxon>
        <taxon>Actinomycetota</taxon>
        <taxon>Actinomycetes</taxon>
        <taxon>Micrococcales</taxon>
        <taxon>Micrococcaceae</taxon>
        <taxon>Pseudarthrobacter</taxon>
    </lineage>
</organism>
<feature type="transmembrane region" description="Helical" evidence="8">
    <location>
        <begin position="306"/>
        <end position="327"/>
    </location>
</feature>
<evidence type="ECO:0000259" key="9">
    <source>
        <dbReference type="Pfam" id="PF13231"/>
    </source>
</evidence>
<evidence type="ECO:0000256" key="3">
    <source>
        <dbReference type="ARBA" id="ARBA00022676"/>
    </source>
</evidence>
<protein>
    <submittedName>
        <fullName evidence="11">4-amino-4-deoxy-L-arabinose transferase-like glycosyltransferase</fullName>
    </submittedName>
</protein>
<feature type="transmembrane region" description="Helical" evidence="8">
    <location>
        <begin position="119"/>
        <end position="152"/>
    </location>
</feature>
<keyword evidence="6 8" id="KW-1133">Transmembrane helix</keyword>
<evidence type="ECO:0000256" key="5">
    <source>
        <dbReference type="ARBA" id="ARBA00022692"/>
    </source>
</evidence>
<reference evidence="11" key="1">
    <citation type="submission" date="2023-07" db="EMBL/GenBank/DDBJ databases">
        <title>Sorghum-associated microbial communities from plants grown in Nebraska, USA.</title>
        <authorList>
            <person name="Schachtman D."/>
        </authorList>
    </citation>
    <scope>NUCLEOTIDE SEQUENCE</scope>
    <source>
        <strain evidence="11">BE261</strain>
    </source>
</reference>
<dbReference type="Pfam" id="PF24878">
    <property type="entry name" value="YkcB_C"/>
    <property type="match status" value="1"/>
</dbReference>
<feature type="transmembrane region" description="Helical" evidence="8">
    <location>
        <begin position="35"/>
        <end position="58"/>
    </location>
</feature>